<keyword evidence="1" id="KW-1133">Transmembrane helix</keyword>
<reference evidence="2 3" key="1">
    <citation type="submission" date="2018-12" db="EMBL/GenBank/DDBJ databases">
        <title>Complete genome of Nonlabens sp. MJ115.</title>
        <authorList>
            <person name="Choi H.S."/>
            <person name="Jung J."/>
        </authorList>
    </citation>
    <scope>NUCLEOTIDE SEQUENCE [LARGE SCALE GENOMIC DNA]</scope>
    <source>
        <strain evidence="2 3">MJ115</strain>
    </source>
</reference>
<keyword evidence="1" id="KW-0812">Transmembrane</keyword>
<evidence type="ECO:0000256" key="1">
    <source>
        <dbReference type="SAM" id="Phobius"/>
    </source>
</evidence>
<dbReference type="EMBL" id="CP034549">
    <property type="protein sequence ID" value="AZQ45235.1"/>
    <property type="molecule type" value="Genomic_DNA"/>
</dbReference>
<keyword evidence="3" id="KW-1185">Reference proteome</keyword>
<dbReference type="AlphaFoldDB" id="A0A3S9N134"/>
<dbReference type="OrthoDB" id="1493032at2"/>
<name>A0A3S9N134_9FLAO</name>
<gene>
    <name evidence="2" type="ORF">EJ995_10900</name>
</gene>
<dbReference type="InterPro" id="IPR057695">
    <property type="entry name" value="DUF7935"/>
</dbReference>
<evidence type="ECO:0000313" key="2">
    <source>
        <dbReference type="EMBL" id="AZQ45235.1"/>
    </source>
</evidence>
<sequence length="163" mass="18609">MAIVPAIIVGVVAYFLISSFLGNEENRRKYHILKETKAQALPTRLAAYERLTLFLERIKPNSLLVRTSPENVSKAQYENMLVASIEQEYDHNIAQQIYVTDDCWNVVRAAKNSTIQKIRQIALSDKTQTADELRNLIINEFMDGRVPSETALSVVRKEVMELL</sequence>
<keyword evidence="1" id="KW-0472">Membrane</keyword>
<protein>
    <submittedName>
        <fullName evidence="2">Uncharacterized protein</fullName>
    </submittedName>
</protein>
<evidence type="ECO:0000313" key="3">
    <source>
        <dbReference type="Proteomes" id="UP000279600"/>
    </source>
</evidence>
<proteinExistence type="predicted"/>
<organism evidence="2 3">
    <name type="scientific">Nonlabens ponticola</name>
    <dbReference type="NCBI Taxonomy" id="2496866"/>
    <lineage>
        <taxon>Bacteria</taxon>
        <taxon>Pseudomonadati</taxon>
        <taxon>Bacteroidota</taxon>
        <taxon>Flavobacteriia</taxon>
        <taxon>Flavobacteriales</taxon>
        <taxon>Flavobacteriaceae</taxon>
        <taxon>Nonlabens</taxon>
    </lineage>
</organism>
<dbReference type="KEGG" id="noj:EJ995_10900"/>
<dbReference type="Pfam" id="PF25589">
    <property type="entry name" value="DUF7935"/>
    <property type="match status" value="1"/>
</dbReference>
<feature type="transmembrane region" description="Helical" evidence="1">
    <location>
        <begin position="6"/>
        <end position="23"/>
    </location>
</feature>
<dbReference type="Proteomes" id="UP000279600">
    <property type="component" value="Chromosome"/>
</dbReference>
<accession>A0A3S9N134</accession>